<organism evidence="8 9">
    <name type="scientific">Methylobacter tundripaludum</name>
    <dbReference type="NCBI Taxonomy" id="173365"/>
    <lineage>
        <taxon>Bacteria</taxon>
        <taxon>Pseudomonadati</taxon>
        <taxon>Pseudomonadota</taxon>
        <taxon>Gammaproteobacteria</taxon>
        <taxon>Methylococcales</taxon>
        <taxon>Methylococcaceae</taxon>
        <taxon>Methylobacter</taxon>
    </lineage>
</organism>
<evidence type="ECO:0000256" key="7">
    <source>
        <dbReference type="RuleBase" id="RU362048"/>
    </source>
</evidence>
<gene>
    <name evidence="8" type="ORF">B0F87_104337</name>
</gene>
<feature type="transmembrane region" description="Helical" evidence="7">
    <location>
        <begin position="181"/>
        <end position="203"/>
    </location>
</feature>
<feature type="transmembrane region" description="Helical" evidence="7">
    <location>
        <begin position="71"/>
        <end position="94"/>
    </location>
</feature>
<evidence type="ECO:0000256" key="6">
    <source>
        <dbReference type="ARBA" id="ARBA00023136"/>
    </source>
</evidence>
<dbReference type="NCBIfam" id="TIGR00427">
    <property type="entry name" value="NAAT family transporter"/>
    <property type="match status" value="1"/>
</dbReference>
<evidence type="ECO:0000256" key="1">
    <source>
        <dbReference type="ARBA" id="ARBA00004651"/>
    </source>
</evidence>
<feature type="transmembrane region" description="Helical" evidence="7">
    <location>
        <begin position="140"/>
        <end position="160"/>
    </location>
</feature>
<name>A0A2S6HFI2_9GAMM</name>
<evidence type="ECO:0000256" key="4">
    <source>
        <dbReference type="ARBA" id="ARBA00022692"/>
    </source>
</evidence>
<proteinExistence type="inferred from homology"/>
<feature type="transmembrane region" description="Helical" evidence="7">
    <location>
        <begin position="12"/>
        <end position="32"/>
    </location>
</feature>
<keyword evidence="4 7" id="KW-0812">Transmembrane</keyword>
<dbReference type="EMBL" id="PTIZ01000004">
    <property type="protein sequence ID" value="PPK76245.1"/>
    <property type="molecule type" value="Genomic_DNA"/>
</dbReference>
<feature type="transmembrane region" description="Helical" evidence="7">
    <location>
        <begin position="44"/>
        <end position="65"/>
    </location>
</feature>
<sequence length="206" mass="22103">MVNKIIHDALMIWVTIEPIGTVVLFSALTSRLSPTERRKTATMAIAYSAIILLCAILVGQIILTAMGIQLISLQIAGGIILFLFGLQMIFGRMVTAFSQPEAGHDIAVFPLAIPSIVGPESIMVVILLTDNYLHSVATQAITAGVMLGVLAVTYVLMLLAEHLLRIIGKNGAAILERIMGIILATLSVDLIIDAFAGIFQWTIPKP</sequence>
<dbReference type="PANTHER" id="PTHR33508">
    <property type="entry name" value="UPF0056 MEMBRANE PROTEIN YHCE"/>
    <property type="match status" value="1"/>
</dbReference>
<evidence type="ECO:0000256" key="2">
    <source>
        <dbReference type="ARBA" id="ARBA00009784"/>
    </source>
</evidence>
<feature type="transmembrane region" description="Helical" evidence="7">
    <location>
        <begin position="106"/>
        <end position="128"/>
    </location>
</feature>
<dbReference type="AlphaFoldDB" id="A0A2S6HFI2"/>
<dbReference type="PANTHER" id="PTHR33508:SF1">
    <property type="entry name" value="UPF0056 MEMBRANE PROTEIN YHCE"/>
    <property type="match status" value="1"/>
</dbReference>
<keyword evidence="6 7" id="KW-0472">Membrane</keyword>
<dbReference type="Proteomes" id="UP000240010">
    <property type="component" value="Unassembled WGS sequence"/>
</dbReference>
<dbReference type="InterPro" id="IPR002771">
    <property type="entry name" value="Multi_antbiot-R_MarC"/>
</dbReference>
<evidence type="ECO:0000313" key="9">
    <source>
        <dbReference type="Proteomes" id="UP000240010"/>
    </source>
</evidence>
<comment type="caution">
    <text evidence="8">The sequence shown here is derived from an EMBL/GenBank/DDBJ whole genome shotgun (WGS) entry which is preliminary data.</text>
</comment>
<protein>
    <recommendedName>
        <fullName evidence="7">UPF0056 membrane protein</fullName>
    </recommendedName>
</protein>
<keyword evidence="5 7" id="KW-1133">Transmembrane helix</keyword>
<evidence type="ECO:0000313" key="8">
    <source>
        <dbReference type="EMBL" id="PPK76245.1"/>
    </source>
</evidence>
<comment type="similarity">
    <text evidence="2 7">Belongs to the UPF0056 (MarC) family.</text>
</comment>
<comment type="subcellular location">
    <subcellularLocation>
        <location evidence="1 7">Cell membrane</location>
        <topology evidence="1 7">Multi-pass membrane protein</topology>
    </subcellularLocation>
</comment>
<dbReference type="Pfam" id="PF01914">
    <property type="entry name" value="MarC"/>
    <property type="match status" value="1"/>
</dbReference>
<dbReference type="GO" id="GO:0005886">
    <property type="term" value="C:plasma membrane"/>
    <property type="evidence" value="ECO:0007669"/>
    <property type="project" value="UniProtKB-SubCell"/>
</dbReference>
<reference evidence="8 9" key="1">
    <citation type="submission" date="2018-02" db="EMBL/GenBank/DDBJ databases">
        <title>Subsurface microbial communities from deep shales in Ohio and West Virginia, USA.</title>
        <authorList>
            <person name="Wrighton K."/>
        </authorList>
    </citation>
    <scope>NUCLEOTIDE SEQUENCE [LARGE SCALE GENOMIC DNA]</scope>
    <source>
        <strain evidence="8 9">OWC-DMM</strain>
    </source>
</reference>
<keyword evidence="3" id="KW-1003">Cell membrane</keyword>
<evidence type="ECO:0000256" key="5">
    <source>
        <dbReference type="ARBA" id="ARBA00022989"/>
    </source>
</evidence>
<dbReference type="RefSeq" id="WP_104428722.1">
    <property type="nucleotide sequence ID" value="NZ_PTIZ01000004.1"/>
</dbReference>
<accession>A0A2S6HFI2</accession>
<evidence type="ECO:0000256" key="3">
    <source>
        <dbReference type="ARBA" id="ARBA00022475"/>
    </source>
</evidence>